<organism evidence="2 3">
    <name type="scientific">Salipiger mucosus DSM 16094</name>
    <dbReference type="NCBI Taxonomy" id="1123237"/>
    <lineage>
        <taxon>Bacteria</taxon>
        <taxon>Pseudomonadati</taxon>
        <taxon>Pseudomonadota</taxon>
        <taxon>Alphaproteobacteria</taxon>
        <taxon>Rhodobacterales</taxon>
        <taxon>Roseobacteraceae</taxon>
        <taxon>Salipiger</taxon>
    </lineage>
</organism>
<sequence>MTRIYVLNPNSSTDVTDSMEQSAALVAPGLAAELVFGTLDGAPAGIESQADVEAVVHPLVARLEAEPADAHVIGCFSDPGLHLARERLAGPVVGIAEAAYGEALLMGGRFGVVSIVQASIGRHRRAVRALGYESFLAGDRSLDMGVAAMADAERAVARICEVGTALRDRDGAECLVLGCASMGIYRPEIESRLGLPVIDPVQAAVLRGAALVALRYPRFS</sequence>
<name>S9QK77_9RHOB</name>
<comment type="caution">
    <text evidence="2">The sequence shown here is derived from an EMBL/GenBank/DDBJ whole genome shotgun (WGS) entry which is preliminary data.</text>
</comment>
<dbReference type="STRING" id="1123237.Salmuc_00185"/>
<dbReference type="Gene3D" id="3.40.50.12500">
    <property type="match status" value="1"/>
</dbReference>
<dbReference type="EC" id="5.1.99.-" evidence="2"/>
<reference evidence="3" key="1">
    <citation type="journal article" date="2014" name="Stand. Genomic Sci.">
        <title>Genome sequence of the exopolysaccharide-producing Salipiger mucosus type strain (DSM 16094(T)), a moderately halophilic member of the Roseobacter clade.</title>
        <authorList>
            <person name="Riedel T."/>
            <person name="Spring S."/>
            <person name="Fiebig A."/>
            <person name="Petersen J."/>
            <person name="Kyrpides N.C."/>
            <person name="Goker M."/>
            <person name="Klenk H.P."/>
        </authorList>
    </citation>
    <scope>NUCLEOTIDE SEQUENCE [LARGE SCALE GENOMIC DNA]</scope>
    <source>
        <strain evidence="3">DSM 16094</strain>
    </source>
</reference>
<dbReference type="EMBL" id="APVH01000028">
    <property type="protein sequence ID" value="EPX81871.1"/>
    <property type="molecule type" value="Genomic_DNA"/>
</dbReference>
<gene>
    <name evidence="2" type="ORF">Salmuc_00185</name>
</gene>
<dbReference type="SUPFAM" id="SSF53681">
    <property type="entry name" value="Aspartate/glutamate racemase"/>
    <property type="match status" value="1"/>
</dbReference>
<dbReference type="InterPro" id="IPR001920">
    <property type="entry name" value="Asp/Glu_race"/>
</dbReference>
<dbReference type="GO" id="GO:0047661">
    <property type="term" value="F:amino-acid racemase activity"/>
    <property type="evidence" value="ECO:0007669"/>
    <property type="project" value="InterPro"/>
</dbReference>
<dbReference type="Proteomes" id="UP000015347">
    <property type="component" value="Unassembled WGS sequence"/>
</dbReference>
<keyword evidence="3" id="KW-1185">Reference proteome</keyword>
<dbReference type="HOGENOM" id="CLU_053002_0_0_5"/>
<keyword evidence="2" id="KW-0413">Isomerase</keyword>
<dbReference type="PANTHER" id="PTHR28047:SF5">
    <property type="entry name" value="PROTEIN DCG1"/>
    <property type="match status" value="1"/>
</dbReference>
<dbReference type="InterPro" id="IPR052186">
    <property type="entry name" value="Hydantoin_racemase-like"/>
</dbReference>
<comment type="similarity">
    <text evidence="1">Belongs to the HyuE racemase family.</text>
</comment>
<dbReference type="AlphaFoldDB" id="S9QK77"/>
<dbReference type="OrthoDB" id="9791723at2"/>
<dbReference type="InterPro" id="IPR053714">
    <property type="entry name" value="Iso_Racemase_Enz_sf"/>
</dbReference>
<dbReference type="InterPro" id="IPR015942">
    <property type="entry name" value="Asp/Glu/hydantoin_racemase"/>
</dbReference>
<evidence type="ECO:0000313" key="2">
    <source>
        <dbReference type="EMBL" id="EPX81871.1"/>
    </source>
</evidence>
<evidence type="ECO:0000256" key="1">
    <source>
        <dbReference type="ARBA" id="ARBA00038414"/>
    </source>
</evidence>
<evidence type="ECO:0000313" key="3">
    <source>
        <dbReference type="Proteomes" id="UP000015347"/>
    </source>
</evidence>
<proteinExistence type="inferred from homology"/>
<dbReference type="PANTHER" id="PTHR28047">
    <property type="entry name" value="PROTEIN DCG1"/>
    <property type="match status" value="1"/>
</dbReference>
<dbReference type="Pfam" id="PF01177">
    <property type="entry name" value="Asp_Glu_race"/>
    <property type="match status" value="1"/>
</dbReference>
<dbReference type="eggNOG" id="COG4126">
    <property type="taxonomic scope" value="Bacteria"/>
</dbReference>
<protein>
    <submittedName>
        <fullName evidence="2">Hydantoin racemase</fullName>
        <ecNumber evidence="2">5.1.99.-</ecNumber>
    </submittedName>
</protein>
<dbReference type="RefSeq" id="WP_020040246.1">
    <property type="nucleotide sequence ID" value="NZ_KE557276.1"/>
</dbReference>
<accession>S9QK77</accession>